<keyword evidence="1" id="KW-0175">Coiled coil</keyword>
<proteinExistence type="predicted"/>
<reference evidence="3 4" key="1">
    <citation type="journal article" date="2018" name="Mol. Biol. Evol.">
        <title>Broad Genomic Sampling Reveals a Smut Pathogenic Ancestry of the Fungal Clade Ustilaginomycotina.</title>
        <authorList>
            <person name="Kijpornyongpan T."/>
            <person name="Mondo S.J."/>
            <person name="Barry K."/>
            <person name="Sandor L."/>
            <person name="Lee J."/>
            <person name="Lipzen A."/>
            <person name="Pangilinan J."/>
            <person name="LaButti K."/>
            <person name="Hainaut M."/>
            <person name="Henrissat B."/>
            <person name="Grigoriev I.V."/>
            <person name="Spatafora J.W."/>
            <person name="Aime M.C."/>
        </authorList>
    </citation>
    <scope>NUCLEOTIDE SEQUENCE [LARGE SCALE GENOMIC DNA]</scope>
    <source>
        <strain evidence="3 4">MCA 3882</strain>
    </source>
</reference>
<feature type="coiled-coil region" evidence="1">
    <location>
        <begin position="391"/>
        <end position="450"/>
    </location>
</feature>
<dbReference type="GeneID" id="37019745"/>
<sequence>MSLLERMQSEPAEWNRITGLSQRIGTNSLTYEQITTDYLVYDYRGTQFNERVTIPFAVKRKGKLTGRFYSEAEYASSPCNVCRMANRSRPKGKQRIECIVAESFDCCATCLCADIPCVECNWKRLPESTWNSIASLAQSPPRYASNTTSKRALEEEEMQIKGVGYSSSSVQILGSSDARKRQKSEQMEQSAITSINFLEDTVVPSRVESVCMEEQTVSSHNGEQSDLISMPEQIMSEICVQTEIQPEEDLAEIKAESFEEMREDEEYIQEGELQDDVIQNDVIQDDVIQDDVVQDDVVQDDVVQNDVVQDDVVRDDVVQNDVVQDVVAQNDEIPDDAIQDVANHGEATQEEVSPSKQESEKTAELINKVNELTEMLNTERILFGKVMASQNQELTKKFKSAEETIKLLQRSLKGHEEENIRERRKYKERLTQEKEENDKIKQQKKGLELIITQQNEAKSQQELTYTESILKLRAQIAKQESDFTYKNNNAKAKIQEYEKALRQKDWEIKGLKLSSEAERKRLQNERDSFEQAHQRSAEEMEEVRKLVFLLHKK</sequence>
<dbReference type="InParanoid" id="A0A316V849"/>
<evidence type="ECO:0000313" key="3">
    <source>
        <dbReference type="EMBL" id="PWN31635.1"/>
    </source>
</evidence>
<dbReference type="RefSeq" id="XP_025351937.1">
    <property type="nucleotide sequence ID" value="XM_025497964.1"/>
</dbReference>
<name>A0A316V849_9BASI</name>
<evidence type="ECO:0000313" key="4">
    <source>
        <dbReference type="Proteomes" id="UP000245771"/>
    </source>
</evidence>
<evidence type="ECO:0000256" key="2">
    <source>
        <dbReference type="SAM" id="MobiDB-lite"/>
    </source>
</evidence>
<evidence type="ECO:0000256" key="1">
    <source>
        <dbReference type="SAM" id="Coils"/>
    </source>
</evidence>
<feature type="region of interest" description="Disordered" evidence="2">
    <location>
        <begin position="517"/>
        <end position="539"/>
    </location>
</feature>
<organism evidence="3 4">
    <name type="scientific">Meira miltonrushii</name>
    <dbReference type="NCBI Taxonomy" id="1280837"/>
    <lineage>
        <taxon>Eukaryota</taxon>
        <taxon>Fungi</taxon>
        <taxon>Dikarya</taxon>
        <taxon>Basidiomycota</taxon>
        <taxon>Ustilaginomycotina</taxon>
        <taxon>Exobasidiomycetes</taxon>
        <taxon>Exobasidiales</taxon>
        <taxon>Brachybasidiaceae</taxon>
        <taxon>Meira</taxon>
    </lineage>
</organism>
<dbReference type="Proteomes" id="UP000245771">
    <property type="component" value="Unassembled WGS sequence"/>
</dbReference>
<keyword evidence="4" id="KW-1185">Reference proteome</keyword>
<protein>
    <submittedName>
        <fullName evidence="3">Uncharacterized protein</fullName>
    </submittedName>
</protein>
<accession>A0A316V849</accession>
<dbReference type="EMBL" id="KZ819607">
    <property type="protein sequence ID" value="PWN31635.1"/>
    <property type="molecule type" value="Genomic_DNA"/>
</dbReference>
<gene>
    <name evidence="3" type="ORF">FA14DRAFT_158449</name>
</gene>
<dbReference type="AlphaFoldDB" id="A0A316V849"/>